<dbReference type="InterPro" id="IPR011047">
    <property type="entry name" value="Quinoprotein_ADH-like_sf"/>
</dbReference>
<feature type="repeat" description="WD" evidence="3">
    <location>
        <begin position="576"/>
        <end position="617"/>
    </location>
</feature>
<dbReference type="SMART" id="SM00320">
    <property type="entry name" value="WD40"/>
    <property type="match status" value="9"/>
</dbReference>
<feature type="compositionally biased region" description="Basic and acidic residues" evidence="4">
    <location>
        <begin position="529"/>
        <end position="541"/>
    </location>
</feature>
<feature type="domain" description="WDR36/Utp21 N-terminal" evidence="6">
    <location>
        <begin position="34"/>
        <end position="329"/>
    </location>
</feature>
<feature type="region of interest" description="Disordered" evidence="4">
    <location>
        <begin position="755"/>
        <end position="800"/>
    </location>
</feature>
<dbReference type="InterPro" id="IPR015943">
    <property type="entry name" value="WD40/YVTN_repeat-like_dom_sf"/>
</dbReference>
<feature type="repeat" description="WD" evidence="3">
    <location>
        <begin position="659"/>
        <end position="700"/>
    </location>
</feature>
<feature type="region of interest" description="Disordered" evidence="4">
    <location>
        <begin position="877"/>
        <end position="899"/>
    </location>
</feature>
<accession>A0A7S2WDF5</accession>
<dbReference type="SUPFAM" id="SSF50998">
    <property type="entry name" value="Quinoprotein alcohol dehydrogenase-like"/>
    <property type="match status" value="1"/>
</dbReference>
<evidence type="ECO:0000256" key="2">
    <source>
        <dbReference type="ARBA" id="ARBA00022737"/>
    </source>
</evidence>
<evidence type="ECO:0000256" key="4">
    <source>
        <dbReference type="SAM" id="MobiDB-lite"/>
    </source>
</evidence>
<gene>
    <name evidence="7" type="ORF">QSP1433_LOCUS7066</name>
</gene>
<name>A0A7S2WDF5_9STRA</name>
<dbReference type="InterPro" id="IPR059157">
    <property type="entry name" value="WDR36-Utp21_N"/>
</dbReference>
<organism evidence="7">
    <name type="scientific">Mucochytrium quahogii</name>
    <dbReference type="NCBI Taxonomy" id="96639"/>
    <lineage>
        <taxon>Eukaryota</taxon>
        <taxon>Sar</taxon>
        <taxon>Stramenopiles</taxon>
        <taxon>Bigyra</taxon>
        <taxon>Labyrinthulomycetes</taxon>
        <taxon>Thraustochytrida</taxon>
        <taxon>Thraustochytriidae</taxon>
        <taxon>Mucochytrium</taxon>
    </lineage>
</organism>
<evidence type="ECO:0000259" key="6">
    <source>
        <dbReference type="Pfam" id="PF25171"/>
    </source>
</evidence>
<dbReference type="PANTHER" id="PTHR22840:SF12">
    <property type="entry name" value="WD REPEAT-CONTAINING PROTEIN 36"/>
    <property type="match status" value="1"/>
</dbReference>
<evidence type="ECO:0000313" key="7">
    <source>
        <dbReference type="EMBL" id="CAD9680861.1"/>
    </source>
</evidence>
<dbReference type="Pfam" id="PF25171">
    <property type="entry name" value="Beta-prop_WDR36-Utp21_1st"/>
    <property type="match status" value="1"/>
</dbReference>
<dbReference type="InterPro" id="IPR020472">
    <property type="entry name" value="WD40_PAC1"/>
</dbReference>
<proteinExistence type="predicted"/>
<sequence length="1048" mass="115537">MSSSRLFEGYRTVGVVCDDVPFDLKLLGKERFATVSIGKSFMVYDLEKLVVKIVSPSVLDRDISAIASAKEITFTACGDEIVQWDRAKIVRRLFRDSDGFGNVISMIVVGKLLIVLTAGDGEDEDEGRRGSMIVVDIKSGKVKRSMQLGGADDNADTDQFGESRFSPIFVMHPDTYLNKVVVGSVEGEMELWNIRTGKRIYAFKSLNAGVTCIVQSPAVDVVAVGLMDGRIALLNLRLDVVLMEFKHKGGAVTSISFRTDTTSSSLKFPTMVSGNSNGELAVWDLEEKRLVCMVNDAHDGSVTRVAFLPNEPLLVTSGVDNAMKIYIFDQEDGQPRLLKFRQGHKEPPTKIRYYGGDTVSTLSSGADASCCHILSAGRDRAFRLFHTARDQLNRELSQGPLVRRAREMDVKVEQLKLAPMIDFAATEARQKDWCNIISAHTGESAAFTWKLENRVIGKKVLRPDGEAGDLGLRKLGTTKISSTADKFPAALSVAISICGNFGLVGTRDGTIFKYNMQSGLPRGSYPKPSADRKHTAAERRARNSKRRKLDASSVKLFPGLDVEDESLASLKLCNMPDRHAGPVNGIAIDSLNTTLISASYDGTVKFWNFVDHSLELTVQLGSPASLLVMNRDAGIFAVACDDMQVQVFDVTTRKVIRRFVGHKSRITDMSFSTDARWLATASTDTSLRIWDLPTARCIDWMEFPRPVTGVTFSPTGEFLATSFADSVGISLWANRTFFGMVRADAIARKPISMKAPAPSKGVASSALVDLEEEEEDAGDSDGYNSDSNATEEEADGKIPETSFTGEVCFAGGPLTKWYSLALLDVIKARNKPVEPPTKPEQAPFFLPTTQSVNPVLVFSKKEEECKDVEKPKISLEQAGDWSDMEEEHSEEEEPVPENTSRILRNTGFARPRSRFFKLLESEHTVALTNESNTKCFVEIVNHINKLSPSAIDFELRSMALGVEDEDGAHLIGVTLDWILYELCSKTNFEIAQAVLNRVIALHSDIIAARPELKSRLNALQSAQDKAWKDLRGLLQHNLCLLSYFAHQI</sequence>
<protein>
    <recommendedName>
        <fullName evidence="8">Small-subunit processome Utp21 domain-containing protein</fullName>
    </recommendedName>
</protein>
<dbReference type="Gene3D" id="2.130.10.10">
    <property type="entry name" value="YVTN repeat-like/Quinoprotein amine dehydrogenase"/>
    <property type="match status" value="2"/>
</dbReference>
<evidence type="ECO:0000259" key="5">
    <source>
        <dbReference type="Pfam" id="PF04192"/>
    </source>
</evidence>
<dbReference type="PROSITE" id="PS50082">
    <property type="entry name" value="WD_REPEATS_2"/>
    <property type="match status" value="3"/>
</dbReference>
<dbReference type="PROSITE" id="PS00678">
    <property type="entry name" value="WD_REPEATS_1"/>
    <property type="match status" value="1"/>
</dbReference>
<dbReference type="InterPro" id="IPR019775">
    <property type="entry name" value="WD40_repeat_CS"/>
</dbReference>
<dbReference type="GO" id="GO:0032040">
    <property type="term" value="C:small-subunit processome"/>
    <property type="evidence" value="ECO:0007669"/>
    <property type="project" value="InterPro"/>
</dbReference>
<evidence type="ECO:0000256" key="3">
    <source>
        <dbReference type="PROSITE-ProRule" id="PRU00221"/>
    </source>
</evidence>
<reference evidence="7" key="1">
    <citation type="submission" date="2021-01" db="EMBL/GenBank/DDBJ databases">
        <authorList>
            <person name="Corre E."/>
            <person name="Pelletier E."/>
            <person name="Niang G."/>
            <person name="Scheremetjew M."/>
            <person name="Finn R."/>
            <person name="Kale V."/>
            <person name="Holt S."/>
            <person name="Cochrane G."/>
            <person name="Meng A."/>
            <person name="Brown T."/>
            <person name="Cohen L."/>
        </authorList>
    </citation>
    <scope>NUCLEOTIDE SEQUENCE</scope>
    <source>
        <strain evidence="7">NY070348D</strain>
    </source>
</reference>
<evidence type="ECO:0000256" key="1">
    <source>
        <dbReference type="ARBA" id="ARBA00022574"/>
    </source>
</evidence>
<dbReference type="GO" id="GO:0006364">
    <property type="term" value="P:rRNA processing"/>
    <property type="evidence" value="ECO:0007669"/>
    <property type="project" value="InterPro"/>
</dbReference>
<dbReference type="Pfam" id="PF25168">
    <property type="entry name" value="Beta-prop_WDR36-Utp21_2nd"/>
    <property type="match status" value="2"/>
</dbReference>
<keyword evidence="1 3" id="KW-0853">WD repeat</keyword>
<dbReference type="GO" id="GO:0034388">
    <property type="term" value="C:Pwp2p-containing subcomplex of 90S preribosome"/>
    <property type="evidence" value="ECO:0007669"/>
    <property type="project" value="TreeGrafter"/>
</dbReference>
<dbReference type="PROSITE" id="PS50294">
    <property type="entry name" value="WD_REPEATS_REGION"/>
    <property type="match status" value="2"/>
</dbReference>
<dbReference type="AlphaFoldDB" id="A0A7S2WDF5"/>
<feature type="compositionally biased region" description="Acidic residues" evidence="4">
    <location>
        <begin position="769"/>
        <end position="779"/>
    </location>
</feature>
<feature type="domain" description="WDR36/Utp21 C-terminal" evidence="5">
    <location>
        <begin position="810"/>
        <end position="1044"/>
    </location>
</feature>
<dbReference type="Pfam" id="PF04192">
    <property type="entry name" value="Utp21"/>
    <property type="match status" value="1"/>
</dbReference>
<dbReference type="PRINTS" id="PR00320">
    <property type="entry name" value="GPROTEINBRPT"/>
</dbReference>
<dbReference type="InterPro" id="IPR001680">
    <property type="entry name" value="WD40_rpt"/>
</dbReference>
<dbReference type="PANTHER" id="PTHR22840">
    <property type="entry name" value="WD REPEAT-CONTAINING PROTEIN 36"/>
    <property type="match status" value="1"/>
</dbReference>
<dbReference type="EMBL" id="HBHK01011304">
    <property type="protein sequence ID" value="CAD9680861.1"/>
    <property type="molecule type" value="Transcribed_RNA"/>
</dbReference>
<dbReference type="InterPro" id="IPR007319">
    <property type="entry name" value="WDR36/Utp21_C"/>
</dbReference>
<keyword evidence="2" id="KW-0677">Repeat</keyword>
<feature type="compositionally biased region" description="Acidic residues" evidence="4">
    <location>
        <begin position="882"/>
        <end position="895"/>
    </location>
</feature>
<feature type="region of interest" description="Disordered" evidence="4">
    <location>
        <begin position="522"/>
        <end position="550"/>
    </location>
</feature>
<feature type="repeat" description="WD" evidence="3">
    <location>
        <begin position="295"/>
        <end position="326"/>
    </location>
</feature>
<evidence type="ECO:0008006" key="8">
    <source>
        <dbReference type="Google" id="ProtNLM"/>
    </source>
</evidence>